<proteinExistence type="predicted"/>
<comment type="caution">
    <text evidence="1">The sequence shown here is derived from an EMBL/GenBank/DDBJ whole genome shotgun (WGS) entry which is preliminary data.</text>
</comment>
<gene>
    <name evidence="1" type="ORF">Patl1_33613</name>
</gene>
<accession>A0ACC0ZPR2</accession>
<evidence type="ECO:0000313" key="1">
    <source>
        <dbReference type="EMBL" id="KAJ0074975.1"/>
    </source>
</evidence>
<name>A0ACC0ZPR2_9ROSI</name>
<sequence length="427" mass="47266">MKKTKKKKRKRRKILMANPSTPLHISASLGDLDTTKRHLASDPGSATAVDSGGRTALHLAASEGHMDIVKVLLTANGDACLKADERGRIPLHLAAMRGQVEVMEELISQKPRSILEKKHGCTVLLLCARYNNLDALKLLLESTDIDDKFINSTDPNNETILLTSARLKQFEMVSYLVSHSRISVDSKSLAKAFGFGNPPNDDQYEKLRGNLMVVASLIAQMSFQVATNPPGGFWQVNTKKFDEGCPEGSGICKAGTSVLAYTSKSDYHMFTACSTLSFVASLSVILLLISQVPLRNKFFVGILIIGMWSSVTLIAGAYIFSMRMVQMQTDDEIFSRVFSLAPIFLAWLIFSLVSYHVFQFGIWLIFHKNDAIYKSCEILDSLVKKMKNLKSNAVNTLKNLKSNVVNKLKNLKPHVCCQEQMPTGTVV</sequence>
<protein>
    <submittedName>
        <fullName evidence="1">Uncharacterized protein</fullName>
    </submittedName>
</protein>
<dbReference type="Proteomes" id="UP001164250">
    <property type="component" value="Chromosome 15"/>
</dbReference>
<organism evidence="1 2">
    <name type="scientific">Pistacia atlantica</name>
    <dbReference type="NCBI Taxonomy" id="434234"/>
    <lineage>
        <taxon>Eukaryota</taxon>
        <taxon>Viridiplantae</taxon>
        <taxon>Streptophyta</taxon>
        <taxon>Embryophyta</taxon>
        <taxon>Tracheophyta</taxon>
        <taxon>Spermatophyta</taxon>
        <taxon>Magnoliopsida</taxon>
        <taxon>eudicotyledons</taxon>
        <taxon>Gunneridae</taxon>
        <taxon>Pentapetalae</taxon>
        <taxon>rosids</taxon>
        <taxon>malvids</taxon>
        <taxon>Sapindales</taxon>
        <taxon>Anacardiaceae</taxon>
        <taxon>Pistacia</taxon>
    </lineage>
</organism>
<evidence type="ECO:0000313" key="2">
    <source>
        <dbReference type="Proteomes" id="UP001164250"/>
    </source>
</evidence>
<reference evidence="2" key="1">
    <citation type="journal article" date="2023" name="G3 (Bethesda)">
        <title>Genome assembly and association tests identify interacting loci associated with vigor, precocity, and sex in interspecific pistachio rootstocks.</title>
        <authorList>
            <person name="Palmer W."/>
            <person name="Jacygrad E."/>
            <person name="Sagayaradj S."/>
            <person name="Cavanaugh K."/>
            <person name="Han R."/>
            <person name="Bertier L."/>
            <person name="Beede B."/>
            <person name="Kafkas S."/>
            <person name="Golino D."/>
            <person name="Preece J."/>
            <person name="Michelmore R."/>
        </authorList>
    </citation>
    <scope>NUCLEOTIDE SEQUENCE [LARGE SCALE GENOMIC DNA]</scope>
</reference>
<keyword evidence="2" id="KW-1185">Reference proteome</keyword>
<dbReference type="EMBL" id="CM047910">
    <property type="protein sequence ID" value="KAJ0074975.1"/>
    <property type="molecule type" value="Genomic_DNA"/>
</dbReference>